<evidence type="ECO:0000313" key="2">
    <source>
        <dbReference type="Proteomes" id="UP000276133"/>
    </source>
</evidence>
<accession>A0A3M7PPY3</accession>
<feature type="non-terminal residue" evidence="1">
    <location>
        <position position="1"/>
    </location>
</feature>
<dbReference type="AlphaFoldDB" id="A0A3M7PPY3"/>
<sequence>SFLTEFGQNFQKFKQLKQKKNCVDPIIFEKSKNIEPDVQKKCQLEKINQSIKRFCKKYIFSLNTSSSKLFVRSHMFVLIEDRSLEECALKLGSFLTYTLP</sequence>
<evidence type="ECO:0000313" key="1">
    <source>
        <dbReference type="EMBL" id="RNA01176.1"/>
    </source>
</evidence>
<organism evidence="1 2">
    <name type="scientific">Brachionus plicatilis</name>
    <name type="common">Marine rotifer</name>
    <name type="synonym">Brachionus muelleri</name>
    <dbReference type="NCBI Taxonomy" id="10195"/>
    <lineage>
        <taxon>Eukaryota</taxon>
        <taxon>Metazoa</taxon>
        <taxon>Spiralia</taxon>
        <taxon>Gnathifera</taxon>
        <taxon>Rotifera</taxon>
        <taxon>Eurotatoria</taxon>
        <taxon>Monogononta</taxon>
        <taxon>Pseudotrocha</taxon>
        <taxon>Ploima</taxon>
        <taxon>Brachionidae</taxon>
        <taxon>Brachionus</taxon>
    </lineage>
</organism>
<comment type="caution">
    <text evidence="1">The sequence shown here is derived from an EMBL/GenBank/DDBJ whole genome shotgun (WGS) entry which is preliminary data.</text>
</comment>
<keyword evidence="2" id="KW-1185">Reference proteome</keyword>
<dbReference type="EMBL" id="REGN01009436">
    <property type="protein sequence ID" value="RNA01176.1"/>
    <property type="molecule type" value="Genomic_DNA"/>
</dbReference>
<reference evidence="1 2" key="1">
    <citation type="journal article" date="2018" name="Sci. Rep.">
        <title>Genomic signatures of local adaptation to the degree of environmental predictability in rotifers.</title>
        <authorList>
            <person name="Franch-Gras L."/>
            <person name="Hahn C."/>
            <person name="Garcia-Roger E.M."/>
            <person name="Carmona M.J."/>
            <person name="Serra M."/>
            <person name="Gomez A."/>
        </authorList>
    </citation>
    <scope>NUCLEOTIDE SEQUENCE [LARGE SCALE GENOMIC DNA]</scope>
    <source>
        <strain evidence="1">HYR1</strain>
    </source>
</reference>
<dbReference type="Proteomes" id="UP000276133">
    <property type="component" value="Unassembled WGS sequence"/>
</dbReference>
<name>A0A3M7PPY3_BRAPC</name>
<gene>
    <name evidence="1" type="ORF">BpHYR1_017397</name>
</gene>
<protein>
    <submittedName>
        <fullName evidence="1">Uncharacterized protein</fullName>
    </submittedName>
</protein>
<proteinExistence type="predicted"/>